<keyword evidence="7" id="KW-1185">Reference proteome</keyword>
<comment type="similarity">
    <text evidence="2 5">Belongs to the FPP/GGPP synthase family.</text>
</comment>
<dbReference type="SUPFAM" id="SSF48576">
    <property type="entry name" value="Terpenoid synthases"/>
    <property type="match status" value="1"/>
</dbReference>
<evidence type="ECO:0000256" key="5">
    <source>
        <dbReference type="RuleBase" id="RU004466"/>
    </source>
</evidence>
<dbReference type="Gene3D" id="1.10.600.10">
    <property type="entry name" value="Farnesyl Diphosphate Synthase"/>
    <property type="match status" value="1"/>
</dbReference>
<dbReference type="AlphaFoldDB" id="A0ABD2YR16"/>
<keyword evidence="3" id="KW-0479">Metal-binding</keyword>
<dbReference type="GO" id="GO:0016740">
    <property type="term" value="F:transferase activity"/>
    <property type="evidence" value="ECO:0007669"/>
    <property type="project" value="UniProtKB-KW"/>
</dbReference>
<dbReference type="EMBL" id="JBJUIK010000012">
    <property type="protein sequence ID" value="KAL3508479.1"/>
    <property type="molecule type" value="Genomic_DNA"/>
</dbReference>
<proteinExistence type="inferred from homology"/>
<evidence type="ECO:0000256" key="4">
    <source>
        <dbReference type="ARBA" id="ARBA00022842"/>
    </source>
</evidence>
<sequence length="305" mass="33575">MERAISSFHGRKNLLGFSRLNPNRSLLCYRPLVVRMAQKQNYWANIEADIQTHLQKAIPIRTPVSVFEPMHYLTFAAPRTTAPALCIAACELVGGDRTEAMAAAAAIQLMHAASYTHQHLPLTDRPRPKPTIEHKFNPNIELLTADGIMPFGFELLAESMDSGHINADRILRVIVEISQATGSRGVVDGQFRGLDLTQSDNEGSSDLGVIEYVSKKKDGELHACAAACGAILGGGSEEEIENLRKYGLYAGMIQGLLYGVGRNEKGVKEMVEKLRTSAMKELENFKYREIEAISSLVEAELISSF</sequence>
<keyword evidence="5" id="KW-0808">Transferase</keyword>
<comment type="caution">
    <text evidence="6">The sequence shown here is derived from an EMBL/GenBank/DDBJ whole genome shotgun (WGS) entry which is preliminary data.</text>
</comment>
<dbReference type="GO" id="GO:0046872">
    <property type="term" value="F:metal ion binding"/>
    <property type="evidence" value="ECO:0007669"/>
    <property type="project" value="UniProtKB-KW"/>
</dbReference>
<evidence type="ECO:0000256" key="2">
    <source>
        <dbReference type="ARBA" id="ARBA00006706"/>
    </source>
</evidence>
<evidence type="ECO:0000256" key="1">
    <source>
        <dbReference type="ARBA" id="ARBA00001946"/>
    </source>
</evidence>
<organism evidence="6 7">
    <name type="scientific">Cinchona calisaya</name>
    <dbReference type="NCBI Taxonomy" id="153742"/>
    <lineage>
        <taxon>Eukaryota</taxon>
        <taxon>Viridiplantae</taxon>
        <taxon>Streptophyta</taxon>
        <taxon>Embryophyta</taxon>
        <taxon>Tracheophyta</taxon>
        <taxon>Spermatophyta</taxon>
        <taxon>Magnoliopsida</taxon>
        <taxon>eudicotyledons</taxon>
        <taxon>Gunneridae</taxon>
        <taxon>Pentapetalae</taxon>
        <taxon>asterids</taxon>
        <taxon>lamiids</taxon>
        <taxon>Gentianales</taxon>
        <taxon>Rubiaceae</taxon>
        <taxon>Cinchonoideae</taxon>
        <taxon>Cinchoneae</taxon>
        <taxon>Cinchona</taxon>
    </lineage>
</organism>
<comment type="cofactor">
    <cofactor evidence="1">
        <name>Mg(2+)</name>
        <dbReference type="ChEBI" id="CHEBI:18420"/>
    </cofactor>
</comment>
<evidence type="ECO:0000313" key="6">
    <source>
        <dbReference type="EMBL" id="KAL3508479.1"/>
    </source>
</evidence>
<dbReference type="PANTHER" id="PTHR43281">
    <property type="entry name" value="FARNESYL DIPHOSPHATE SYNTHASE"/>
    <property type="match status" value="1"/>
</dbReference>
<keyword evidence="4" id="KW-0460">Magnesium</keyword>
<name>A0ABD2YR16_9GENT</name>
<gene>
    <name evidence="6" type="ORF">ACH5RR_027880</name>
</gene>
<dbReference type="InterPro" id="IPR008949">
    <property type="entry name" value="Isoprenoid_synthase_dom_sf"/>
</dbReference>
<dbReference type="Pfam" id="PF00348">
    <property type="entry name" value="polyprenyl_synt"/>
    <property type="match status" value="1"/>
</dbReference>
<accession>A0ABD2YR16</accession>
<reference evidence="6 7" key="1">
    <citation type="submission" date="2024-11" db="EMBL/GenBank/DDBJ databases">
        <title>A near-complete genome assembly of Cinchona calisaya.</title>
        <authorList>
            <person name="Lian D.C."/>
            <person name="Zhao X.W."/>
            <person name="Wei L."/>
        </authorList>
    </citation>
    <scope>NUCLEOTIDE SEQUENCE [LARGE SCALE GENOMIC DNA]</scope>
    <source>
        <tissue evidence="6">Nenye</tissue>
    </source>
</reference>
<protein>
    <submittedName>
        <fullName evidence="6">Uncharacterized protein</fullName>
    </submittedName>
</protein>
<dbReference type="Proteomes" id="UP001630127">
    <property type="component" value="Unassembled WGS sequence"/>
</dbReference>
<evidence type="ECO:0000256" key="3">
    <source>
        <dbReference type="ARBA" id="ARBA00022723"/>
    </source>
</evidence>
<dbReference type="InterPro" id="IPR000092">
    <property type="entry name" value="Polyprenyl_synt"/>
</dbReference>
<evidence type="ECO:0000313" key="7">
    <source>
        <dbReference type="Proteomes" id="UP001630127"/>
    </source>
</evidence>
<dbReference type="PANTHER" id="PTHR43281:SF6">
    <property type="entry name" value="HETERODIMERIC GERANYLGERANYL PYROPHOSPHATE SYNTHASE SMALL SUBUNIT, CHLOROPLASTIC-LIKE"/>
    <property type="match status" value="1"/>
</dbReference>